<reference evidence="1 2" key="1">
    <citation type="submission" date="2021-01" db="EMBL/GenBank/DDBJ databases">
        <title>Whole genome shotgun sequence of Microbispora amethystogenes NBRC 101907.</title>
        <authorList>
            <person name="Komaki H."/>
            <person name="Tamura T."/>
        </authorList>
    </citation>
    <scope>NUCLEOTIDE SEQUENCE [LARGE SCALE GENOMIC DNA]</scope>
    <source>
        <strain evidence="1 2">NBRC 101907</strain>
    </source>
</reference>
<dbReference type="EMBL" id="BOOB01000024">
    <property type="protein sequence ID" value="GIH33312.1"/>
    <property type="molecule type" value="Genomic_DNA"/>
</dbReference>
<sequence>MLGIPAVAFHVLMLSESAALPKDGVDVETCSSLRARAWFAREIDALRTVQGRMPPHWSTPRVRTRLQ</sequence>
<comment type="caution">
    <text evidence="1">The sequence shown here is derived from an EMBL/GenBank/DDBJ whole genome shotgun (WGS) entry which is preliminary data.</text>
</comment>
<keyword evidence="2" id="KW-1185">Reference proteome</keyword>
<proteinExistence type="predicted"/>
<evidence type="ECO:0000313" key="1">
    <source>
        <dbReference type="EMBL" id="GIH33312.1"/>
    </source>
</evidence>
<organism evidence="1 2">
    <name type="scientific">Microbispora amethystogenes</name>
    <dbReference type="NCBI Taxonomy" id="1427754"/>
    <lineage>
        <taxon>Bacteria</taxon>
        <taxon>Bacillati</taxon>
        <taxon>Actinomycetota</taxon>
        <taxon>Actinomycetes</taxon>
        <taxon>Streptosporangiales</taxon>
        <taxon>Streptosporangiaceae</taxon>
        <taxon>Microbispora</taxon>
    </lineage>
</organism>
<name>A0ABQ4FER9_9ACTN</name>
<accession>A0ABQ4FER9</accession>
<dbReference type="Proteomes" id="UP000651728">
    <property type="component" value="Unassembled WGS sequence"/>
</dbReference>
<protein>
    <submittedName>
        <fullName evidence="1">Uncharacterized protein</fullName>
    </submittedName>
</protein>
<evidence type="ECO:0000313" key="2">
    <source>
        <dbReference type="Proteomes" id="UP000651728"/>
    </source>
</evidence>
<gene>
    <name evidence="1" type="ORF">Mam01_34760</name>
</gene>